<evidence type="ECO:0000313" key="3">
    <source>
        <dbReference type="EMBL" id="PRY53487.1"/>
    </source>
</evidence>
<comment type="caution">
    <text evidence="3">The sequence shown here is derived from an EMBL/GenBank/DDBJ whole genome shotgun (WGS) entry which is preliminary data.</text>
</comment>
<dbReference type="AlphaFoldDB" id="A0A2T0U6F2"/>
<dbReference type="SMART" id="SM00858">
    <property type="entry name" value="SAF"/>
    <property type="match status" value="1"/>
</dbReference>
<keyword evidence="1" id="KW-0472">Membrane</keyword>
<reference evidence="3 4" key="1">
    <citation type="submission" date="2018-03" db="EMBL/GenBank/DDBJ databases">
        <title>Genomic Encyclopedia of Archaeal and Bacterial Type Strains, Phase II (KMG-II): from individual species to whole genera.</title>
        <authorList>
            <person name="Goeker M."/>
        </authorList>
    </citation>
    <scope>NUCLEOTIDE SEQUENCE [LARGE SCALE GENOMIC DNA]</scope>
    <source>
        <strain evidence="3 4">ATCC BAA-1496</strain>
    </source>
</reference>
<protein>
    <submittedName>
        <fullName evidence="3">Flp pilus assembly protein CpaB</fullName>
    </submittedName>
</protein>
<feature type="domain" description="SAF" evidence="2">
    <location>
        <begin position="53"/>
        <end position="114"/>
    </location>
</feature>
<keyword evidence="1" id="KW-1133">Transmembrane helix</keyword>
<sequence>MRRPHLNRPALLGPSRRARWRRIVLRRLAAIACAVGAVLLLIGVVRPPDAPMTTVLVAARDIVPGQVLDDSDLRTTRVPSEPAPVAAATRGDLVGRRTATSISAGELLTRTRVVPRGPTDGLAPGTSAVRLLLADPGTLGMLRPGDRVRLFPDTGGPSLANDVLVLGLDTPGDTGSLPDGSDGDAGLVAALPDSAVERIFAGQRPDGGPPRVLAVVSR</sequence>
<accession>A0A2T0U6F2</accession>
<dbReference type="Gene3D" id="3.90.1210.10">
    <property type="entry name" value="Antifreeze-like/N-acetylneuraminic acid synthase C-terminal domain"/>
    <property type="match status" value="1"/>
</dbReference>
<dbReference type="Pfam" id="PF08666">
    <property type="entry name" value="SAF"/>
    <property type="match status" value="1"/>
</dbReference>
<organism evidence="3 4">
    <name type="scientific">Knoellia remsis</name>
    <dbReference type="NCBI Taxonomy" id="407159"/>
    <lineage>
        <taxon>Bacteria</taxon>
        <taxon>Bacillati</taxon>
        <taxon>Actinomycetota</taxon>
        <taxon>Actinomycetes</taxon>
        <taxon>Micrococcales</taxon>
        <taxon>Intrasporangiaceae</taxon>
        <taxon>Knoellia</taxon>
    </lineage>
</organism>
<dbReference type="RefSeq" id="WP_106298628.1">
    <property type="nucleotide sequence ID" value="NZ_PVTI01000027.1"/>
</dbReference>
<keyword evidence="1" id="KW-0812">Transmembrane</keyword>
<dbReference type="EMBL" id="PVTI01000027">
    <property type="protein sequence ID" value="PRY53487.1"/>
    <property type="molecule type" value="Genomic_DNA"/>
</dbReference>
<evidence type="ECO:0000256" key="1">
    <source>
        <dbReference type="SAM" id="Phobius"/>
    </source>
</evidence>
<keyword evidence="4" id="KW-1185">Reference proteome</keyword>
<proteinExistence type="predicted"/>
<evidence type="ECO:0000259" key="2">
    <source>
        <dbReference type="SMART" id="SM00858"/>
    </source>
</evidence>
<feature type="transmembrane region" description="Helical" evidence="1">
    <location>
        <begin position="24"/>
        <end position="45"/>
    </location>
</feature>
<dbReference type="Proteomes" id="UP000237822">
    <property type="component" value="Unassembled WGS sequence"/>
</dbReference>
<dbReference type="CDD" id="cd11614">
    <property type="entry name" value="SAF_CpaB_FlgA_like"/>
    <property type="match status" value="1"/>
</dbReference>
<evidence type="ECO:0000313" key="4">
    <source>
        <dbReference type="Proteomes" id="UP000237822"/>
    </source>
</evidence>
<name>A0A2T0U6F2_9MICO</name>
<dbReference type="InterPro" id="IPR013974">
    <property type="entry name" value="SAF"/>
</dbReference>
<gene>
    <name evidence="3" type="ORF">BCF74_12732</name>
</gene>